<dbReference type="InterPro" id="IPR003680">
    <property type="entry name" value="Flavodoxin_fold"/>
</dbReference>
<name>A0A330LWX9_9GAMM</name>
<evidence type="ECO:0000259" key="7">
    <source>
        <dbReference type="Pfam" id="PF02525"/>
    </source>
</evidence>
<dbReference type="Pfam" id="PF02525">
    <property type="entry name" value="Flavodoxin_2"/>
    <property type="match status" value="1"/>
</dbReference>
<protein>
    <recommendedName>
        <fullName evidence="6">FMN dependent NADH:quinone oxidoreductase</fullName>
        <ecNumber evidence="6">1.6.5.-</ecNumber>
    </recommendedName>
    <alternativeName>
        <fullName evidence="6">Azo-dye reductase</fullName>
    </alternativeName>
    <alternativeName>
        <fullName evidence="6">FMN-dependent NADH-azo compound oxidoreductase</fullName>
    </alternativeName>
    <alternativeName>
        <fullName evidence="6">FMN-dependent NADH-azoreductase</fullName>
        <ecNumber evidence="6">1.7.1.17</ecNumber>
    </alternativeName>
</protein>
<reference evidence="9" key="1">
    <citation type="submission" date="2018-05" db="EMBL/GenBank/DDBJ databases">
        <authorList>
            <person name="Cea G.-C."/>
            <person name="William W."/>
        </authorList>
    </citation>
    <scope>NUCLEOTIDE SEQUENCE [LARGE SCALE GENOMIC DNA]</scope>
    <source>
        <strain evidence="9">DB21MT 5</strain>
    </source>
</reference>
<feature type="binding site" evidence="6">
    <location>
        <begin position="15"/>
        <end position="17"/>
    </location>
    <ligand>
        <name>FMN</name>
        <dbReference type="ChEBI" id="CHEBI:58210"/>
    </ligand>
</feature>
<keyword evidence="4 6" id="KW-0520">NAD</keyword>
<comment type="similarity">
    <text evidence="6">Belongs to the azoreductase type 1 family.</text>
</comment>
<evidence type="ECO:0000256" key="4">
    <source>
        <dbReference type="ARBA" id="ARBA00023027"/>
    </source>
</evidence>
<feature type="binding site" evidence="6">
    <location>
        <begin position="140"/>
        <end position="143"/>
    </location>
    <ligand>
        <name>FMN</name>
        <dbReference type="ChEBI" id="CHEBI:58210"/>
    </ligand>
</feature>
<organism evidence="8 9">
    <name type="scientific">Moritella yayanosii</name>
    <dbReference type="NCBI Taxonomy" id="69539"/>
    <lineage>
        <taxon>Bacteria</taxon>
        <taxon>Pseudomonadati</taxon>
        <taxon>Pseudomonadota</taxon>
        <taxon>Gammaproteobacteria</taxon>
        <taxon>Alteromonadales</taxon>
        <taxon>Moritellaceae</taxon>
        <taxon>Moritella</taxon>
    </lineage>
</organism>
<evidence type="ECO:0000256" key="5">
    <source>
        <dbReference type="ARBA" id="ARBA00048542"/>
    </source>
</evidence>
<dbReference type="KEGG" id="mya:MORIYA_4300"/>
<gene>
    <name evidence="6 8" type="primary">azoR</name>
    <name evidence="8" type="ORF">MORIYA_4300</name>
</gene>
<comment type="function">
    <text evidence="6">Also exhibits azoreductase activity. Catalyzes the reductive cleavage of the azo bond in aromatic azo compounds to the corresponding amines.</text>
</comment>
<evidence type="ECO:0000256" key="1">
    <source>
        <dbReference type="ARBA" id="ARBA00022630"/>
    </source>
</evidence>
<dbReference type="InterPro" id="IPR023048">
    <property type="entry name" value="NADH:quinone_OxRdtase_FMN_depd"/>
</dbReference>
<dbReference type="GO" id="GO:0010181">
    <property type="term" value="F:FMN binding"/>
    <property type="evidence" value="ECO:0007669"/>
    <property type="project" value="UniProtKB-UniRule"/>
</dbReference>
<feature type="binding site" evidence="6">
    <location>
        <begin position="96"/>
        <end position="99"/>
    </location>
    <ligand>
        <name>FMN</name>
        <dbReference type="ChEBI" id="CHEBI:58210"/>
    </ligand>
</feature>
<feature type="binding site" evidence="6">
    <location>
        <position position="9"/>
    </location>
    <ligand>
        <name>FMN</name>
        <dbReference type="ChEBI" id="CHEBI:58210"/>
    </ligand>
</feature>
<dbReference type="OrthoDB" id="9787136at2"/>
<comment type="cofactor">
    <cofactor evidence="6">
        <name>FMN</name>
        <dbReference type="ChEBI" id="CHEBI:58210"/>
    </cofactor>
    <text evidence="6">Binds 1 FMN per subunit.</text>
</comment>
<dbReference type="PANTHER" id="PTHR43741:SF2">
    <property type="entry name" value="FMN-DEPENDENT NADH:QUINONE OXIDOREDUCTASE"/>
    <property type="match status" value="1"/>
</dbReference>
<dbReference type="EC" id="1.7.1.17" evidence="6"/>
<dbReference type="PANTHER" id="PTHR43741">
    <property type="entry name" value="FMN-DEPENDENT NADH-AZOREDUCTASE 1"/>
    <property type="match status" value="1"/>
</dbReference>
<evidence type="ECO:0000313" key="9">
    <source>
        <dbReference type="Proteomes" id="UP000250163"/>
    </source>
</evidence>
<dbReference type="InterPro" id="IPR029039">
    <property type="entry name" value="Flavoprotein-like_sf"/>
</dbReference>
<dbReference type="SUPFAM" id="SSF52218">
    <property type="entry name" value="Flavoproteins"/>
    <property type="match status" value="1"/>
</dbReference>
<dbReference type="EC" id="1.6.5.-" evidence="6"/>
<evidence type="ECO:0000256" key="6">
    <source>
        <dbReference type="HAMAP-Rule" id="MF_01216"/>
    </source>
</evidence>
<accession>A0A330LWX9</accession>
<proteinExistence type="inferred from homology"/>
<keyword evidence="3 6" id="KW-0560">Oxidoreductase</keyword>
<dbReference type="HAMAP" id="MF_01216">
    <property type="entry name" value="Azoreductase_type1"/>
    <property type="match status" value="1"/>
</dbReference>
<dbReference type="Gene3D" id="3.40.50.360">
    <property type="match status" value="1"/>
</dbReference>
<comment type="catalytic activity">
    <reaction evidence="5">
        <text>N,N-dimethyl-1,4-phenylenediamine + anthranilate + 2 NAD(+) = 2-(4-dimethylaminophenyl)diazenylbenzoate + 2 NADH + 2 H(+)</text>
        <dbReference type="Rhea" id="RHEA:55872"/>
        <dbReference type="ChEBI" id="CHEBI:15378"/>
        <dbReference type="ChEBI" id="CHEBI:15783"/>
        <dbReference type="ChEBI" id="CHEBI:16567"/>
        <dbReference type="ChEBI" id="CHEBI:57540"/>
        <dbReference type="ChEBI" id="CHEBI:57945"/>
        <dbReference type="ChEBI" id="CHEBI:71579"/>
        <dbReference type="EC" id="1.7.1.17"/>
    </reaction>
    <physiologicalReaction direction="right-to-left" evidence="5">
        <dbReference type="Rhea" id="RHEA:55874"/>
    </physiologicalReaction>
</comment>
<feature type="domain" description="Flavodoxin-like fold" evidence="7">
    <location>
        <begin position="1"/>
        <end position="195"/>
    </location>
</feature>
<keyword evidence="9" id="KW-1185">Reference proteome</keyword>
<sequence length="199" mass="21802">MKVLHIDSSLQGSNSTSSKIAKKLIEKLDVDNAQQQQITYRDLNISQVPHLTDAIFSAFHTPEAERTIEQQAAAAVSDQLIDEVSNSDILIIAVPMYNFGVPSTLKAWIDHIARAGKTFTYTAEGPKPLLKMPKTYVIATRGGLYANTPADNQAPWLEQVLTFIGIPEIEFIFAEGVAMNSADDVLSNADTRINELLTA</sequence>
<evidence type="ECO:0000256" key="2">
    <source>
        <dbReference type="ARBA" id="ARBA00022643"/>
    </source>
</evidence>
<dbReference type="Proteomes" id="UP000250163">
    <property type="component" value="Chromosome MORIYA"/>
</dbReference>
<comment type="function">
    <text evidence="6">Quinone reductase that provides resistance to thiol-specific stress caused by electrophilic quinones.</text>
</comment>
<dbReference type="RefSeq" id="WP_112718268.1">
    <property type="nucleotide sequence ID" value="NZ_LS483250.1"/>
</dbReference>
<evidence type="ECO:0000313" key="8">
    <source>
        <dbReference type="EMBL" id="SQD80752.1"/>
    </source>
</evidence>
<keyword evidence="1 6" id="KW-0285">Flavoprotein</keyword>
<keyword evidence="2 6" id="KW-0288">FMN</keyword>
<comment type="catalytic activity">
    <reaction evidence="6">
        <text>2 a quinone + NADH + H(+) = 2 a 1,4-benzosemiquinone + NAD(+)</text>
        <dbReference type="Rhea" id="RHEA:65952"/>
        <dbReference type="ChEBI" id="CHEBI:15378"/>
        <dbReference type="ChEBI" id="CHEBI:57540"/>
        <dbReference type="ChEBI" id="CHEBI:57945"/>
        <dbReference type="ChEBI" id="CHEBI:132124"/>
        <dbReference type="ChEBI" id="CHEBI:134225"/>
    </reaction>
</comment>
<dbReference type="GO" id="GO:0009055">
    <property type="term" value="F:electron transfer activity"/>
    <property type="evidence" value="ECO:0007669"/>
    <property type="project" value="UniProtKB-UniRule"/>
</dbReference>
<dbReference type="GO" id="GO:0016655">
    <property type="term" value="F:oxidoreductase activity, acting on NAD(P)H, quinone or similar compound as acceptor"/>
    <property type="evidence" value="ECO:0007669"/>
    <property type="project" value="InterPro"/>
</dbReference>
<comment type="subunit">
    <text evidence="6">Homodimer.</text>
</comment>
<dbReference type="AlphaFoldDB" id="A0A330LWX9"/>
<dbReference type="InterPro" id="IPR050104">
    <property type="entry name" value="FMN-dep_NADH:Q_OxRdtase_AzoR1"/>
</dbReference>
<dbReference type="EMBL" id="LS483250">
    <property type="protein sequence ID" value="SQD80752.1"/>
    <property type="molecule type" value="Genomic_DNA"/>
</dbReference>
<evidence type="ECO:0000256" key="3">
    <source>
        <dbReference type="ARBA" id="ARBA00023002"/>
    </source>
</evidence>
<dbReference type="GO" id="GO:0016652">
    <property type="term" value="F:oxidoreductase activity, acting on NAD(P)H as acceptor"/>
    <property type="evidence" value="ECO:0007669"/>
    <property type="project" value="UniProtKB-UniRule"/>
</dbReference>